<protein>
    <submittedName>
        <fullName evidence="2">Uncharacterized protein</fullName>
    </submittedName>
</protein>
<accession>A0A6V7NSX3</accession>
<dbReference type="EMBL" id="LR862141">
    <property type="protein sequence ID" value="CAD1821665.1"/>
    <property type="molecule type" value="Genomic_DNA"/>
</dbReference>
<proteinExistence type="predicted"/>
<sequence length="364" mass="41338">MVINMQTHMGVQLRNPEVQVIPPTLNLSTPSTEENQTNQLTAIARIQKDTHDMNRNKISELIAFPLKAQISTSFYPSRSRREDEKEVEAKTTHPITAYANNIEKRRSLIPQLGDSKNRAKRSTTSIFSEPSGVGHNIEQYTKRNQMQPSTSKGFKKNQATRNTRSLRTYLPYDENEPIICSFCGTNGHSYRSCQRLKKLEEKTLNGESCRVITISEDHSKESVNKRGRKSKQLAIVNEEADSAWLAYESPSQNQELKRLKTRILEVGNDVKRLHLDVHSLKFNLDCVATTVENISSQTRTIIGMLHSHEGEGSKKIQSEIFRAVDVSTDSKNDEGDTLQIKLSNLNTELLPEAKQIKQNTFLEK</sequence>
<evidence type="ECO:0000313" key="2">
    <source>
        <dbReference type="EMBL" id="CAD1821665.1"/>
    </source>
</evidence>
<evidence type="ECO:0000256" key="1">
    <source>
        <dbReference type="SAM" id="MobiDB-lite"/>
    </source>
</evidence>
<dbReference type="AlphaFoldDB" id="A0A6V7NSX3"/>
<feature type="region of interest" description="Disordered" evidence="1">
    <location>
        <begin position="114"/>
        <end position="134"/>
    </location>
</feature>
<name>A0A6V7NSX3_ANACO</name>
<reference evidence="2" key="1">
    <citation type="submission" date="2020-07" db="EMBL/GenBank/DDBJ databases">
        <authorList>
            <person name="Lin J."/>
        </authorList>
    </citation>
    <scope>NUCLEOTIDE SEQUENCE</scope>
</reference>
<gene>
    <name evidence="2" type="ORF">CB5_LOCUS4876</name>
</gene>
<organism evidence="2">
    <name type="scientific">Ananas comosus var. bracteatus</name>
    <name type="common">red pineapple</name>
    <dbReference type="NCBI Taxonomy" id="296719"/>
    <lineage>
        <taxon>Eukaryota</taxon>
        <taxon>Viridiplantae</taxon>
        <taxon>Streptophyta</taxon>
        <taxon>Embryophyta</taxon>
        <taxon>Tracheophyta</taxon>
        <taxon>Spermatophyta</taxon>
        <taxon>Magnoliopsida</taxon>
        <taxon>Liliopsida</taxon>
        <taxon>Poales</taxon>
        <taxon>Bromeliaceae</taxon>
        <taxon>Bromelioideae</taxon>
        <taxon>Ananas</taxon>
    </lineage>
</organism>